<sequence length="271" mass="31033">MLPEPSDPFNELYDANYFLSCCGGFREFAERHGESLIPRLQRALELGAPKIDERILDLGCGRGELAYHLSKRGIQVTVLDLSFEALRIASTLSQKNGHNDKPFQLINADCMSLPFGENQFHLIFLTDVIEHLPSSRVKTVLSEIKRILRPGGRLIIHTVPNNLYLNVGYPFLRRVLRFGNGIKLAKEVRTPQEKLRHVNEQNVYKLRRMLRLAGFDYNIQFEEGCLDSPYLEPFFKTKIGRLVERLAKSRILKPFFTIGLYACATPKSKVL</sequence>
<dbReference type="Proteomes" id="UP000772181">
    <property type="component" value="Unassembled WGS sequence"/>
</dbReference>
<organism evidence="2 3">
    <name type="scientific">Tectimicrobiota bacterium</name>
    <dbReference type="NCBI Taxonomy" id="2528274"/>
    <lineage>
        <taxon>Bacteria</taxon>
        <taxon>Pseudomonadati</taxon>
        <taxon>Nitrospinota/Tectimicrobiota group</taxon>
        <taxon>Candidatus Tectimicrobiota</taxon>
    </lineage>
</organism>
<dbReference type="GO" id="GO:0008757">
    <property type="term" value="F:S-adenosylmethionine-dependent methyltransferase activity"/>
    <property type="evidence" value="ECO:0007669"/>
    <property type="project" value="InterPro"/>
</dbReference>
<keyword evidence="2" id="KW-0808">Transferase</keyword>
<dbReference type="InterPro" id="IPR013216">
    <property type="entry name" value="Methyltransf_11"/>
</dbReference>
<evidence type="ECO:0000313" key="2">
    <source>
        <dbReference type="EMBL" id="MBI4595972.1"/>
    </source>
</evidence>
<keyword evidence="2" id="KW-0489">Methyltransferase</keyword>
<evidence type="ECO:0000259" key="1">
    <source>
        <dbReference type="Pfam" id="PF08241"/>
    </source>
</evidence>
<proteinExistence type="predicted"/>
<dbReference type="Gene3D" id="3.40.50.150">
    <property type="entry name" value="Vaccinia Virus protein VP39"/>
    <property type="match status" value="1"/>
</dbReference>
<dbReference type="CDD" id="cd02440">
    <property type="entry name" value="AdoMet_MTases"/>
    <property type="match status" value="1"/>
</dbReference>
<gene>
    <name evidence="2" type="ORF">HY730_06290</name>
</gene>
<accession>A0A933GLA4</accession>
<dbReference type="InterPro" id="IPR029063">
    <property type="entry name" value="SAM-dependent_MTases_sf"/>
</dbReference>
<dbReference type="AlphaFoldDB" id="A0A933GLA4"/>
<name>A0A933GLA4_UNCTE</name>
<protein>
    <submittedName>
        <fullName evidence="2">Class I SAM-dependent methyltransferase</fullName>
    </submittedName>
</protein>
<dbReference type="GO" id="GO:0032259">
    <property type="term" value="P:methylation"/>
    <property type="evidence" value="ECO:0007669"/>
    <property type="project" value="UniProtKB-KW"/>
</dbReference>
<comment type="caution">
    <text evidence="2">The sequence shown here is derived from an EMBL/GenBank/DDBJ whole genome shotgun (WGS) entry which is preliminary data.</text>
</comment>
<reference evidence="2" key="1">
    <citation type="submission" date="2020-07" db="EMBL/GenBank/DDBJ databases">
        <title>Huge and variable diversity of episymbiotic CPR bacteria and DPANN archaea in groundwater ecosystems.</title>
        <authorList>
            <person name="He C.Y."/>
            <person name="Keren R."/>
            <person name="Whittaker M."/>
            <person name="Farag I.F."/>
            <person name="Doudna J."/>
            <person name="Cate J.H.D."/>
            <person name="Banfield J.F."/>
        </authorList>
    </citation>
    <scope>NUCLEOTIDE SEQUENCE</scope>
    <source>
        <strain evidence="2">NC_groundwater_1482_Ag_S-0.65um_47_24</strain>
    </source>
</reference>
<evidence type="ECO:0000313" key="3">
    <source>
        <dbReference type="Proteomes" id="UP000772181"/>
    </source>
</evidence>
<dbReference type="Pfam" id="PF08241">
    <property type="entry name" value="Methyltransf_11"/>
    <property type="match status" value="1"/>
</dbReference>
<dbReference type="SUPFAM" id="SSF53335">
    <property type="entry name" value="S-adenosyl-L-methionine-dependent methyltransferases"/>
    <property type="match status" value="1"/>
</dbReference>
<dbReference type="PANTHER" id="PTHR43861:SF1">
    <property type="entry name" value="TRANS-ACONITATE 2-METHYLTRANSFERASE"/>
    <property type="match status" value="1"/>
</dbReference>
<feature type="domain" description="Methyltransferase type 11" evidence="1">
    <location>
        <begin position="56"/>
        <end position="156"/>
    </location>
</feature>
<dbReference type="PANTHER" id="PTHR43861">
    <property type="entry name" value="TRANS-ACONITATE 2-METHYLTRANSFERASE-RELATED"/>
    <property type="match status" value="1"/>
</dbReference>
<dbReference type="EMBL" id="JACQWF010000279">
    <property type="protein sequence ID" value="MBI4595972.1"/>
    <property type="molecule type" value="Genomic_DNA"/>
</dbReference>